<evidence type="ECO:0000313" key="1">
    <source>
        <dbReference type="EMBL" id="TMS08022.1"/>
    </source>
</evidence>
<keyword evidence="2" id="KW-1185">Reference proteome</keyword>
<organism evidence="1 2">
    <name type="scientific">Larimichthys crocea</name>
    <name type="common">Large yellow croaker</name>
    <name type="synonym">Pseudosciaena crocea</name>
    <dbReference type="NCBI Taxonomy" id="215358"/>
    <lineage>
        <taxon>Eukaryota</taxon>
        <taxon>Metazoa</taxon>
        <taxon>Chordata</taxon>
        <taxon>Craniata</taxon>
        <taxon>Vertebrata</taxon>
        <taxon>Euteleostomi</taxon>
        <taxon>Actinopterygii</taxon>
        <taxon>Neopterygii</taxon>
        <taxon>Teleostei</taxon>
        <taxon>Neoteleostei</taxon>
        <taxon>Acanthomorphata</taxon>
        <taxon>Eupercaria</taxon>
        <taxon>Sciaenidae</taxon>
        <taxon>Larimichthys</taxon>
    </lineage>
</organism>
<dbReference type="Proteomes" id="UP000793456">
    <property type="component" value="Chromosome XVII"/>
</dbReference>
<evidence type="ECO:0000313" key="2">
    <source>
        <dbReference type="Proteomes" id="UP000793456"/>
    </source>
</evidence>
<protein>
    <submittedName>
        <fullName evidence="1">Uncharacterized protein</fullName>
    </submittedName>
</protein>
<accession>A0ACD3QLJ2</accession>
<comment type="caution">
    <text evidence="1">The sequence shown here is derived from an EMBL/GenBank/DDBJ whole genome shotgun (WGS) entry which is preliminary data.</text>
</comment>
<reference evidence="1" key="1">
    <citation type="submission" date="2018-11" db="EMBL/GenBank/DDBJ databases">
        <title>The sequence and de novo assembly of Larimichthys crocea genome using PacBio and Hi-C technologies.</title>
        <authorList>
            <person name="Xu P."/>
            <person name="Chen B."/>
            <person name="Zhou Z."/>
            <person name="Ke Q."/>
            <person name="Wu Y."/>
            <person name="Bai H."/>
            <person name="Pu F."/>
        </authorList>
    </citation>
    <scope>NUCLEOTIDE SEQUENCE</scope>
    <source>
        <tissue evidence="1">Muscle</tissue>
    </source>
</reference>
<proteinExistence type="predicted"/>
<dbReference type="EMBL" id="CM011690">
    <property type="protein sequence ID" value="TMS08022.1"/>
    <property type="molecule type" value="Genomic_DNA"/>
</dbReference>
<sequence>MPPRTITLSEPHNTSIQSIPGKKIAISPLKTPSKVTVVSVASPTSNASQKSVTLPVNVALGQQILTVQQSTSASPVKVATSQTTTQNIKPVQSVAVGGVGGSQFKTIIPLATQPNVQQIQVPGSRFHYVRLVTATTASSTGQPSGPSTSSIQTAKPMVVSTGAVRMSVPIVPAQTIKQVAPKPLTSAAVVTTTQTQQRLIMPATPLPQIQPNFTNLPPGTVLAPAPGGGNVGYAVVPAQYVTQLQQSPFVTLASSSGFPASTAIQTQARLPAQRLVDGRNDLEAEETVQLHQVTVSQTIL</sequence>
<name>A0ACD3QLJ2_LARCR</name>
<gene>
    <name evidence="1" type="ORF">E3U43_005505</name>
</gene>